<dbReference type="SUPFAM" id="SSF47616">
    <property type="entry name" value="GST C-terminal domain-like"/>
    <property type="match status" value="1"/>
</dbReference>
<dbReference type="InterPro" id="IPR036249">
    <property type="entry name" value="Thioredoxin-like_sf"/>
</dbReference>
<dbReference type="EMBL" id="JAAOZC010000014">
    <property type="protein sequence ID" value="NIJ09614.1"/>
    <property type="molecule type" value="Genomic_DNA"/>
</dbReference>
<dbReference type="SFLD" id="SFLDG00358">
    <property type="entry name" value="Main_(cytGST)"/>
    <property type="match status" value="1"/>
</dbReference>
<dbReference type="Proteomes" id="UP000727456">
    <property type="component" value="Unassembled WGS sequence"/>
</dbReference>
<evidence type="ECO:0000313" key="3">
    <source>
        <dbReference type="Proteomes" id="UP000727456"/>
    </source>
</evidence>
<dbReference type="Gene3D" id="3.40.30.10">
    <property type="entry name" value="Glutaredoxin"/>
    <property type="match status" value="1"/>
</dbReference>
<dbReference type="PROSITE" id="PS50404">
    <property type="entry name" value="GST_NTER"/>
    <property type="match status" value="1"/>
</dbReference>
<dbReference type="InterPro" id="IPR036282">
    <property type="entry name" value="Glutathione-S-Trfase_C_sf"/>
</dbReference>
<evidence type="ECO:0000259" key="1">
    <source>
        <dbReference type="PROSITE" id="PS50404"/>
    </source>
</evidence>
<keyword evidence="3" id="KW-1185">Reference proteome</keyword>
<keyword evidence="2" id="KW-0808">Transferase</keyword>
<feature type="domain" description="GST N-terminal" evidence="1">
    <location>
        <begin position="1"/>
        <end position="82"/>
    </location>
</feature>
<dbReference type="CDD" id="cd03046">
    <property type="entry name" value="GST_N_GTT1_like"/>
    <property type="match status" value="1"/>
</dbReference>
<dbReference type="Pfam" id="PF13417">
    <property type="entry name" value="GST_N_3"/>
    <property type="match status" value="1"/>
</dbReference>
<dbReference type="EC" id="2.5.1.18" evidence="2"/>
<name>A0ABX0TY09_9SPHN</name>
<organism evidence="2 3">
    <name type="scientific">Sphingomonas vulcanisoli</name>
    <dbReference type="NCBI Taxonomy" id="1658060"/>
    <lineage>
        <taxon>Bacteria</taxon>
        <taxon>Pseudomonadati</taxon>
        <taxon>Pseudomonadota</taxon>
        <taxon>Alphaproteobacteria</taxon>
        <taxon>Sphingomonadales</taxon>
        <taxon>Sphingomonadaceae</taxon>
        <taxon>Sphingomonas</taxon>
    </lineage>
</organism>
<dbReference type="Gene3D" id="1.20.1050.10">
    <property type="match status" value="1"/>
</dbReference>
<gene>
    <name evidence="2" type="ORF">FHS31_003251</name>
</gene>
<proteinExistence type="predicted"/>
<dbReference type="SUPFAM" id="SSF52833">
    <property type="entry name" value="Thioredoxin-like"/>
    <property type="match status" value="1"/>
</dbReference>
<accession>A0ABX0TY09</accession>
<protein>
    <submittedName>
        <fullName evidence="2">Glutathione S-transferase</fullName>
        <ecNumber evidence="2">2.5.1.18</ecNumber>
    </submittedName>
</protein>
<dbReference type="GO" id="GO:0004364">
    <property type="term" value="F:glutathione transferase activity"/>
    <property type="evidence" value="ECO:0007669"/>
    <property type="project" value="UniProtKB-EC"/>
</dbReference>
<dbReference type="RefSeq" id="WP_167075408.1">
    <property type="nucleotide sequence ID" value="NZ_JAAOZC010000014.1"/>
</dbReference>
<dbReference type="SFLD" id="SFLDS00019">
    <property type="entry name" value="Glutathione_Transferase_(cytos"/>
    <property type="match status" value="1"/>
</dbReference>
<evidence type="ECO:0000313" key="2">
    <source>
        <dbReference type="EMBL" id="NIJ09614.1"/>
    </source>
</evidence>
<dbReference type="InterPro" id="IPR004045">
    <property type="entry name" value="Glutathione_S-Trfase_N"/>
</dbReference>
<dbReference type="InterPro" id="IPR040079">
    <property type="entry name" value="Glutathione_S-Trfase"/>
</dbReference>
<dbReference type="PANTHER" id="PTHR44051">
    <property type="entry name" value="GLUTATHIONE S-TRANSFERASE-RELATED"/>
    <property type="match status" value="1"/>
</dbReference>
<comment type="caution">
    <text evidence="2">The sequence shown here is derived from an EMBL/GenBank/DDBJ whole genome shotgun (WGS) entry which is preliminary data.</text>
</comment>
<dbReference type="PANTHER" id="PTHR44051:SF8">
    <property type="entry name" value="GLUTATHIONE S-TRANSFERASE GSTA"/>
    <property type="match status" value="1"/>
</dbReference>
<reference evidence="2 3" key="1">
    <citation type="submission" date="2020-03" db="EMBL/GenBank/DDBJ databases">
        <title>Genomic Encyclopedia of Type Strains, Phase III (KMG-III): the genomes of soil and plant-associated and newly described type strains.</title>
        <authorList>
            <person name="Whitman W."/>
        </authorList>
    </citation>
    <scope>NUCLEOTIDE SEQUENCE [LARGE SCALE GENOMIC DNA]</scope>
    <source>
        <strain evidence="2 3">CECT 8804</strain>
    </source>
</reference>
<sequence>MADTTLYFFPLSCARVAMTALEQVGIDYDVSVINLMAHGQKAPEYLAINPVGKVPALKVGDEVLTENVAIILYLDELYPEAKLLPPATGPIDRARARADLMWVATVLHPLVRQLRAPKHYTTGDTAPVSDNALEEFGHHFAELDAKFATRDWWYGAQWAAIDGYLAWILSGFTSVGNKLDAFPALAGYVQRLHAHPAYARMFAKEGELMEQQGLTLPPHVVR</sequence>
<dbReference type="SFLD" id="SFLDG01150">
    <property type="entry name" value="Main.1:_Beta-like"/>
    <property type="match status" value="1"/>
</dbReference>